<accession>A0A8S5LDN9</accession>
<evidence type="ECO:0000313" key="1">
    <source>
        <dbReference type="EMBL" id="DAD68063.1"/>
    </source>
</evidence>
<dbReference type="EMBL" id="BK014691">
    <property type="protein sequence ID" value="DAD68063.1"/>
    <property type="molecule type" value="Genomic_DNA"/>
</dbReference>
<organism evidence="1">
    <name type="scientific">Siphoviridae sp. ctRlz6</name>
    <dbReference type="NCBI Taxonomy" id="2823581"/>
    <lineage>
        <taxon>Viruses</taxon>
        <taxon>Duplodnaviria</taxon>
        <taxon>Heunggongvirae</taxon>
        <taxon>Uroviricota</taxon>
        <taxon>Caudoviricetes</taxon>
    </lineage>
</organism>
<reference evidence="1" key="1">
    <citation type="journal article" date="2021" name="Proc. Natl. Acad. Sci. U.S.A.">
        <title>A Catalog of Tens of Thousands of Viruses from Human Metagenomes Reveals Hidden Associations with Chronic Diseases.</title>
        <authorList>
            <person name="Tisza M.J."/>
            <person name="Buck C.B."/>
        </authorList>
    </citation>
    <scope>NUCLEOTIDE SEQUENCE</scope>
    <source>
        <strain evidence="1">CtRlz6</strain>
    </source>
</reference>
<proteinExistence type="predicted"/>
<name>A0A8S5LDN9_9CAUD</name>
<sequence length="30" mass="3311">MFTKAARLRPVISASSFCCRPALSRASRAR</sequence>
<protein>
    <submittedName>
        <fullName evidence="1">Uncharacterized protein</fullName>
    </submittedName>
</protein>